<dbReference type="Proteomes" id="UP000018468">
    <property type="component" value="Linkage group LG21"/>
</dbReference>
<protein>
    <submittedName>
        <fullName evidence="2">Uncharacterized protein</fullName>
    </submittedName>
</protein>
<reference evidence="2" key="2">
    <citation type="submission" date="2025-08" db="UniProtKB">
        <authorList>
            <consortium name="Ensembl"/>
        </authorList>
    </citation>
    <scope>IDENTIFICATION</scope>
</reference>
<dbReference type="Bgee" id="ENSLOCG00000004479">
    <property type="expression patterns" value="Expressed in ovary and 13 other cell types or tissues"/>
</dbReference>
<dbReference type="AlphaFoldDB" id="W5MAE2"/>
<dbReference type="HOGENOM" id="CLU_065242_0_0_1"/>
<feature type="compositionally biased region" description="Basic and acidic residues" evidence="1">
    <location>
        <begin position="244"/>
        <end position="256"/>
    </location>
</feature>
<evidence type="ECO:0000313" key="2">
    <source>
        <dbReference type="Ensembl" id="ENSLOCP00000005351.1"/>
    </source>
</evidence>
<dbReference type="Ensembl" id="ENSLOCT00000005359.1">
    <property type="protein sequence ID" value="ENSLOCP00000005351.1"/>
    <property type="gene ID" value="ENSLOCG00000004479.1"/>
</dbReference>
<sequence>DRARHEQELEAFAQSMVELLGDQDAKRLACPVYWKKPCLCIQSHIKGTGDAEDGCHSRALQILALLKEAKVLSTQKCYDLSTVQLQGKMKKPVVGLGNGQRKSREFEEFVLTNRKVLREELKLCERACQRILGYSNNFLHKRLITDPQKKERIERTKGKRTLGLLKPITDLWKNRCCLDNCVVMAHTHWQLLQDWRERARSGQAEARRVLAEMLTPSGGGRCNCYKFIMWVTGCSQSTISKVSDQMKKTGGKREPPPHGLKKW</sequence>
<organism evidence="2 3">
    <name type="scientific">Lepisosteus oculatus</name>
    <name type="common">Spotted gar</name>
    <dbReference type="NCBI Taxonomy" id="7918"/>
    <lineage>
        <taxon>Eukaryota</taxon>
        <taxon>Metazoa</taxon>
        <taxon>Chordata</taxon>
        <taxon>Craniata</taxon>
        <taxon>Vertebrata</taxon>
        <taxon>Euteleostomi</taxon>
        <taxon>Actinopterygii</taxon>
        <taxon>Neopterygii</taxon>
        <taxon>Holostei</taxon>
        <taxon>Semionotiformes</taxon>
        <taxon>Lepisosteidae</taxon>
        <taxon>Lepisosteus</taxon>
    </lineage>
</organism>
<reference evidence="3" key="1">
    <citation type="submission" date="2011-12" db="EMBL/GenBank/DDBJ databases">
        <title>The Draft Genome of Lepisosteus oculatus.</title>
        <authorList>
            <consortium name="The Broad Institute Genome Assembly &amp; Analysis Group"/>
            <consortium name="Computational R&amp;D Group"/>
            <consortium name="and Sequencing Platform"/>
            <person name="Di Palma F."/>
            <person name="Alfoldi J."/>
            <person name="Johnson J."/>
            <person name="Berlin A."/>
            <person name="Gnerre S."/>
            <person name="Jaffe D."/>
            <person name="MacCallum I."/>
            <person name="Young S."/>
            <person name="Walker B.J."/>
            <person name="Lander E.S."/>
            <person name="Lindblad-Toh K."/>
        </authorList>
    </citation>
    <scope>NUCLEOTIDE SEQUENCE [LARGE SCALE GENOMIC DNA]</scope>
</reference>
<proteinExistence type="predicted"/>
<feature type="region of interest" description="Disordered" evidence="1">
    <location>
        <begin position="244"/>
        <end position="263"/>
    </location>
</feature>
<dbReference type="OMA" id="KSHAVGM"/>
<reference evidence="2" key="3">
    <citation type="submission" date="2025-09" db="UniProtKB">
        <authorList>
            <consortium name="Ensembl"/>
        </authorList>
    </citation>
    <scope>IDENTIFICATION</scope>
</reference>
<dbReference type="eggNOG" id="ENOG502QVMG">
    <property type="taxonomic scope" value="Eukaryota"/>
</dbReference>
<name>W5MAE2_LEPOC</name>
<dbReference type="GeneTree" id="ENSGT00740000117048"/>
<evidence type="ECO:0000256" key="1">
    <source>
        <dbReference type="SAM" id="MobiDB-lite"/>
    </source>
</evidence>
<accession>W5MAE2</accession>
<dbReference type="STRING" id="7918.ENSLOCP00000005351"/>
<dbReference type="EMBL" id="AHAT01025384">
    <property type="status" value="NOT_ANNOTATED_CDS"/>
    <property type="molecule type" value="Genomic_DNA"/>
</dbReference>
<dbReference type="InParanoid" id="W5MAE2"/>
<keyword evidence="3" id="KW-1185">Reference proteome</keyword>
<evidence type="ECO:0000313" key="3">
    <source>
        <dbReference type="Proteomes" id="UP000018468"/>
    </source>
</evidence>